<keyword evidence="2" id="KW-1185">Reference proteome</keyword>
<gene>
    <name evidence="1" type="ORF">SNAT2548_LOCUS34029</name>
</gene>
<evidence type="ECO:0000313" key="1">
    <source>
        <dbReference type="EMBL" id="CAE7598068.1"/>
    </source>
</evidence>
<accession>A0A812V0H5</accession>
<reference evidence="1" key="1">
    <citation type="submission" date="2021-02" db="EMBL/GenBank/DDBJ databases">
        <authorList>
            <person name="Dougan E. K."/>
            <person name="Rhodes N."/>
            <person name="Thang M."/>
            <person name="Chan C."/>
        </authorList>
    </citation>
    <scope>NUCLEOTIDE SEQUENCE</scope>
</reference>
<evidence type="ECO:0000313" key="2">
    <source>
        <dbReference type="Proteomes" id="UP000604046"/>
    </source>
</evidence>
<name>A0A812V0H5_9DINO</name>
<dbReference type="EMBL" id="CAJNDS010002789">
    <property type="protein sequence ID" value="CAE7598068.1"/>
    <property type="molecule type" value="Genomic_DNA"/>
</dbReference>
<comment type="caution">
    <text evidence="1">The sequence shown here is derived from an EMBL/GenBank/DDBJ whole genome shotgun (WGS) entry which is preliminary data.</text>
</comment>
<protein>
    <submittedName>
        <fullName evidence="1">Uncharacterized protein</fullName>
    </submittedName>
</protein>
<proteinExistence type="predicted"/>
<dbReference type="AlphaFoldDB" id="A0A812V0H5"/>
<sequence>MSSLMSCPHRCPSYGALTCASTLILQTLNLDLSKESVDAILLACLGGVPCQEMPSYAFMEGSFFNISCKMRGSKLLSKVSCRLAARRVGHKGHDMSFGACGVS</sequence>
<dbReference type="Proteomes" id="UP000604046">
    <property type="component" value="Unassembled WGS sequence"/>
</dbReference>
<organism evidence="1 2">
    <name type="scientific">Symbiodinium natans</name>
    <dbReference type="NCBI Taxonomy" id="878477"/>
    <lineage>
        <taxon>Eukaryota</taxon>
        <taxon>Sar</taxon>
        <taxon>Alveolata</taxon>
        <taxon>Dinophyceae</taxon>
        <taxon>Suessiales</taxon>
        <taxon>Symbiodiniaceae</taxon>
        <taxon>Symbiodinium</taxon>
    </lineage>
</organism>